<feature type="domain" description="Peptidase S8/S53" evidence="8">
    <location>
        <begin position="102"/>
        <end position="526"/>
    </location>
</feature>
<gene>
    <name evidence="9" type="ORF">J421_0273</name>
</gene>
<dbReference type="PROSITE" id="PS51257">
    <property type="entry name" value="PROKAR_LIPOPROTEIN"/>
    <property type="match status" value="1"/>
</dbReference>
<dbReference type="InterPro" id="IPR022398">
    <property type="entry name" value="Peptidase_S8_His-AS"/>
</dbReference>
<evidence type="ECO:0000259" key="8">
    <source>
        <dbReference type="Pfam" id="PF00082"/>
    </source>
</evidence>
<evidence type="ECO:0000313" key="10">
    <source>
        <dbReference type="Proteomes" id="UP000019151"/>
    </source>
</evidence>
<dbReference type="PROSITE" id="PS00138">
    <property type="entry name" value="SUBTILASE_SER"/>
    <property type="match status" value="1"/>
</dbReference>
<protein>
    <submittedName>
        <fullName evidence="9">Peptidase S8 and S53 subtilisin kexin sedolisin</fullName>
    </submittedName>
</protein>
<keyword evidence="2 5" id="KW-0645">Protease</keyword>
<comment type="similarity">
    <text evidence="1 5">Belongs to the peptidase S8 family.</text>
</comment>
<evidence type="ECO:0000313" key="9">
    <source>
        <dbReference type="EMBL" id="AHG87810.1"/>
    </source>
</evidence>
<feature type="active site" description="Charge relay system" evidence="5">
    <location>
        <position position="110"/>
    </location>
</feature>
<dbReference type="PATRIC" id="fig|861299.3.peg.277"/>
<dbReference type="PROSITE" id="PS51892">
    <property type="entry name" value="SUBTILASE"/>
    <property type="match status" value="1"/>
</dbReference>
<evidence type="ECO:0000256" key="6">
    <source>
        <dbReference type="SAM" id="MobiDB-lite"/>
    </source>
</evidence>
<dbReference type="GO" id="GO:0004252">
    <property type="term" value="F:serine-type endopeptidase activity"/>
    <property type="evidence" value="ECO:0007669"/>
    <property type="project" value="UniProtKB-UniRule"/>
</dbReference>
<feature type="compositionally biased region" description="Low complexity" evidence="6">
    <location>
        <begin position="42"/>
        <end position="65"/>
    </location>
</feature>
<sequence length="566" mass="59388">MSMPRSAVPRRLAAPLALAVALAFGACTSGRAAPAPAPTPTPTTGAPNTTTPPATASTPVPAVTADEPPQDWHLLDLAADGYAGISLRKAERELLAGRQPQRAVLVAVIDGGVDTSHADLRANLWTNPRETATNGSSGAADGDGDGLAGDVHGWNFIGGRDGRDVDHDTYEVTRLQVRCQARAMGGDSLTSVCPRVATEYEEARENALREQQQVVSIANALDAAMVELRAAIHDSVTTARVRALSSSNARVQQARSLYLQLAAGGITPQAIAEARKDVESRVKYGLNLNYDPRPIVGDDPANLGQRTYGNSDVMGPDAMHGTHVSGIIAGVRGNGVGLDGIAPVGTRVMMVRAVPDGDERDKDIANAIRYAVDHGAQIINMSFGKGWSPQKSAVDDAVKYADSKGVLLVHAAGNDGEDIATKPSFPTPFYVTGGHAQNWIEVGASSWKGGEKLAAEFSNWNGERVDLFAPGQDIYSTVPGGYERLSGTSMASPVVAGAAALLMSYFPELTAADVKRVLVASAARHATQRVVRPGSEDTRVPFGSLSTSGGIVNVYEAVKMVLEKKM</sequence>
<dbReference type="InterPro" id="IPR036852">
    <property type="entry name" value="Peptidase_S8/S53_dom_sf"/>
</dbReference>
<dbReference type="SUPFAM" id="SSF52743">
    <property type="entry name" value="Subtilisin-like"/>
    <property type="match status" value="1"/>
</dbReference>
<dbReference type="InParanoid" id="W0RBW9"/>
<dbReference type="Gene3D" id="3.40.50.200">
    <property type="entry name" value="Peptidase S8/S53 domain"/>
    <property type="match status" value="2"/>
</dbReference>
<feature type="region of interest" description="Disordered" evidence="6">
    <location>
        <begin position="32"/>
        <end position="67"/>
    </location>
</feature>
<feature type="chain" id="PRO_5004793877" evidence="7">
    <location>
        <begin position="33"/>
        <end position="566"/>
    </location>
</feature>
<dbReference type="PRINTS" id="PR00723">
    <property type="entry name" value="SUBTILISIN"/>
</dbReference>
<dbReference type="HOGENOM" id="CLU_022359_0_0_0"/>
<dbReference type="InterPro" id="IPR023828">
    <property type="entry name" value="Peptidase_S8_Ser-AS"/>
</dbReference>
<accession>W0RBW9</accession>
<dbReference type="EMBL" id="CP007128">
    <property type="protein sequence ID" value="AHG87810.1"/>
    <property type="molecule type" value="Genomic_DNA"/>
</dbReference>
<reference evidence="9 10" key="1">
    <citation type="journal article" date="2014" name="Genome Announc.">
        <title>Genome Sequence and Methylome of Soil Bacterium Gemmatirosa kalamazoonensis KBS708T, a Member of the Rarely Cultivated Gemmatimonadetes Phylum.</title>
        <authorList>
            <person name="Debruyn J.M."/>
            <person name="Radosevich M."/>
            <person name="Wommack K.E."/>
            <person name="Polson S.W."/>
            <person name="Hauser L.J."/>
            <person name="Fawaz M.N."/>
            <person name="Korlach J."/>
            <person name="Tsai Y.C."/>
        </authorList>
    </citation>
    <scope>NUCLEOTIDE SEQUENCE [LARGE SCALE GENOMIC DNA]</scope>
    <source>
        <strain evidence="9 10">KBS708</strain>
    </source>
</reference>
<dbReference type="InterPro" id="IPR015500">
    <property type="entry name" value="Peptidase_S8_subtilisin-rel"/>
</dbReference>
<proteinExistence type="inferred from homology"/>
<dbReference type="Pfam" id="PF00082">
    <property type="entry name" value="Peptidase_S8"/>
    <property type="match status" value="1"/>
</dbReference>
<dbReference type="InterPro" id="IPR051048">
    <property type="entry name" value="Peptidase_S8/S53_subtilisin"/>
</dbReference>
<keyword evidence="3 5" id="KW-0378">Hydrolase</keyword>
<feature type="active site" description="Charge relay system" evidence="5">
    <location>
        <position position="320"/>
    </location>
</feature>
<evidence type="ECO:0000256" key="7">
    <source>
        <dbReference type="SAM" id="SignalP"/>
    </source>
</evidence>
<dbReference type="PANTHER" id="PTHR43399:SF4">
    <property type="entry name" value="CELL WALL-ASSOCIATED PROTEASE"/>
    <property type="match status" value="1"/>
</dbReference>
<dbReference type="Proteomes" id="UP000019151">
    <property type="component" value="Chromosome"/>
</dbReference>
<dbReference type="AlphaFoldDB" id="W0RBW9"/>
<organism evidence="9 10">
    <name type="scientific">Gemmatirosa kalamazoonensis</name>
    <dbReference type="NCBI Taxonomy" id="861299"/>
    <lineage>
        <taxon>Bacteria</taxon>
        <taxon>Pseudomonadati</taxon>
        <taxon>Gemmatimonadota</taxon>
        <taxon>Gemmatimonadia</taxon>
        <taxon>Gemmatimonadales</taxon>
        <taxon>Gemmatimonadaceae</taxon>
        <taxon>Gemmatirosa</taxon>
    </lineage>
</organism>
<dbReference type="PROSITE" id="PS00137">
    <property type="entry name" value="SUBTILASE_HIS"/>
    <property type="match status" value="1"/>
</dbReference>
<name>W0RBW9_9BACT</name>
<dbReference type="PANTHER" id="PTHR43399">
    <property type="entry name" value="SUBTILISIN-RELATED"/>
    <property type="match status" value="1"/>
</dbReference>
<evidence type="ECO:0000256" key="1">
    <source>
        <dbReference type="ARBA" id="ARBA00011073"/>
    </source>
</evidence>
<dbReference type="InterPro" id="IPR000209">
    <property type="entry name" value="Peptidase_S8/S53_dom"/>
</dbReference>
<keyword evidence="7" id="KW-0732">Signal</keyword>
<dbReference type="KEGG" id="gba:J421_0273"/>
<dbReference type="RefSeq" id="WP_025409368.1">
    <property type="nucleotide sequence ID" value="NZ_CP007128.1"/>
</dbReference>
<evidence type="ECO:0000256" key="4">
    <source>
        <dbReference type="ARBA" id="ARBA00022825"/>
    </source>
</evidence>
<dbReference type="STRING" id="861299.J421_0273"/>
<dbReference type="eggNOG" id="COG1404">
    <property type="taxonomic scope" value="Bacteria"/>
</dbReference>
<keyword evidence="10" id="KW-1185">Reference proteome</keyword>
<evidence type="ECO:0000256" key="3">
    <source>
        <dbReference type="ARBA" id="ARBA00022801"/>
    </source>
</evidence>
<feature type="signal peptide" evidence="7">
    <location>
        <begin position="1"/>
        <end position="32"/>
    </location>
</feature>
<evidence type="ECO:0000256" key="2">
    <source>
        <dbReference type="ARBA" id="ARBA00022670"/>
    </source>
</evidence>
<keyword evidence="4 5" id="KW-0720">Serine protease</keyword>
<dbReference type="GO" id="GO:0006508">
    <property type="term" value="P:proteolysis"/>
    <property type="evidence" value="ECO:0007669"/>
    <property type="project" value="UniProtKB-KW"/>
</dbReference>
<feature type="active site" description="Charge relay system" evidence="5">
    <location>
        <position position="489"/>
    </location>
</feature>
<evidence type="ECO:0000256" key="5">
    <source>
        <dbReference type="PROSITE-ProRule" id="PRU01240"/>
    </source>
</evidence>